<accession>A0A195BMW1</accession>
<organism evidence="1 2">
    <name type="scientific">Atta colombica</name>
    <dbReference type="NCBI Taxonomy" id="520822"/>
    <lineage>
        <taxon>Eukaryota</taxon>
        <taxon>Metazoa</taxon>
        <taxon>Ecdysozoa</taxon>
        <taxon>Arthropoda</taxon>
        <taxon>Hexapoda</taxon>
        <taxon>Insecta</taxon>
        <taxon>Pterygota</taxon>
        <taxon>Neoptera</taxon>
        <taxon>Endopterygota</taxon>
        <taxon>Hymenoptera</taxon>
        <taxon>Apocrita</taxon>
        <taxon>Aculeata</taxon>
        <taxon>Formicoidea</taxon>
        <taxon>Formicidae</taxon>
        <taxon>Myrmicinae</taxon>
        <taxon>Atta</taxon>
    </lineage>
</organism>
<name>A0A195BMW1_9HYME</name>
<gene>
    <name evidence="1" type="ORF">ALC53_03980</name>
</gene>
<reference evidence="1 2" key="1">
    <citation type="submission" date="2015-09" db="EMBL/GenBank/DDBJ databases">
        <title>Atta colombica WGS genome.</title>
        <authorList>
            <person name="Nygaard S."/>
            <person name="Hu H."/>
            <person name="Boomsma J."/>
            <person name="Zhang G."/>
        </authorList>
    </citation>
    <scope>NUCLEOTIDE SEQUENCE [LARGE SCALE GENOMIC DNA]</scope>
    <source>
        <strain evidence="1">Treedump-2</strain>
        <tissue evidence="1">Whole body</tissue>
    </source>
</reference>
<dbReference type="AlphaFoldDB" id="A0A195BMW1"/>
<evidence type="ECO:0000313" key="1">
    <source>
        <dbReference type="EMBL" id="KYM86519.1"/>
    </source>
</evidence>
<dbReference type="Proteomes" id="UP000078540">
    <property type="component" value="Unassembled WGS sequence"/>
</dbReference>
<proteinExistence type="predicted"/>
<dbReference type="EMBL" id="KQ976440">
    <property type="protein sequence ID" value="KYM86519.1"/>
    <property type="molecule type" value="Genomic_DNA"/>
</dbReference>
<keyword evidence="2" id="KW-1185">Reference proteome</keyword>
<protein>
    <submittedName>
        <fullName evidence="1">Uncharacterized protein</fullName>
    </submittedName>
</protein>
<evidence type="ECO:0000313" key="2">
    <source>
        <dbReference type="Proteomes" id="UP000078540"/>
    </source>
</evidence>
<sequence>MNPTCGTMYSQWTTIEYLLIYNIKSSLCVKKLTFEKHAPMCTFGVGGNPLLIGLGGVCLFRSLLLGGTGGVSDSKSGLILSLSRSVDISLSPVKDYISIRY</sequence>